<dbReference type="PROSITE" id="PS51417">
    <property type="entry name" value="ARF"/>
    <property type="match status" value="1"/>
</dbReference>
<organism evidence="7 8">
    <name type="scientific">Daphnia pulex</name>
    <name type="common">Water flea</name>
    <dbReference type="NCBI Taxonomy" id="6669"/>
    <lineage>
        <taxon>Eukaryota</taxon>
        <taxon>Metazoa</taxon>
        <taxon>Ecdysozoa</taxon>
        <taxon>Arthropoda</taxon>
        <taxon>Crustacea</taxon>
        <taxon>Branchiopoda</taxon>
        <taxon>Diplostraca</taxon>
        <taxon>Cladocera</taxon>
        <taxon>Anomopoda</taxon>
        <taxon>Daphniidae</taxon>
        <taxon>Daphnia</taxon>
    </lineage>
</organism>
<evidence type="ECO:0000256" key="5">
    <source>
        <dbReference type="RuleBase" id="RU003925"/>
    </source>
</evidence>
<feature type="binding site" evidence="4">
    <location>
        <position position="38"/>
    </location>
    <ligand>
        <name>Mg(2+)</name>
        <dbReference type="ChEBI" id="CHEBI:18420"/>
    </ligand>
</feature>
<dbReference type="OMA" id="DRRNHQP"/>
<feature type="binding site" evidence="3">
    <location>
        <begin position="14"/>
        <end position="21"/>
    </location>
    <ligand>
        <name>GTP</name>
        <dbReference type="ChEBI" id="CHEBI:37565"/>
    </ligand>
</feature>
<proteinExistence type="inferred from homology"/>
<keyword evidence="4" id="KW-0460">Magnesium</keyword>
<protein>
    <recommendedName>
        <fullName evidence="9">ADP-ribosylation factor-like protein 13B</fullName>
    </recommendedName>
</protein>
<dbReference type="SMART" id="SM00177">
    <property type="entry name" value="ARF"/>
    <property type="match status" value="1"/>
</dbReference>
<dbReference type="GO" id="GO:0003924">
    <property type="term" value="F:GTPase activity"/>
    <property type="evidence" value="ECO:0007669"/>
    <property type="project" value="InterPro"/>
</dbReference>
<dbReference type="FunFam" id="3.40.50.300:FF:000415">
    <property type="entry name" value="ADP-ribosylation factor-like GTPase 13B"/>
    <property type="match status" value="1"/>
</dbReference>
<dbReference type="STRING" id="6669.E9HF63"/>
<evidence type="ECO:0000256" key="1">
    <source>
        <dbReference type="ARBA" id="ARBA00022741"/>
    </source>
</evidence>
<dbReference type="AlphaFoldDB" id="E9HF63"/>
<dbReference type="GO" id="GO:0051649">
    <property type="term" value="P:establishment of localization in cell"/>
    <property type="evidence" value="ECO:0007669"/>
    <property type="project" value="UniProtKB-ARBA"/>
</dbReference>
<dbReference type="GO" id="GO:0097730">
    <property type="term" value="C:non-motile cilium"/>
    <property type="evidence" value="ECO:0000318"/>
    <property type="project" value="GO_Central"/>
</dbReference>
<feature type="binding site" evidence="4">
    <location>
        <position position="21"/>
    </location>
    <ligand>
        <name>Mg(2+)</name>
        <dbReference type="ChEBI" id="CHEBI:18420"/>
    </ligand>
</feature>
<dbReference type="Pfam" id="PF00025">
    <property type="entry name" value="Arf"/>
    <property type="match status" value="1"/>
</dbReference>
<accession>E9HF63</accession>
<dbReference type="GO" id="GO:0046872">
    <property type="term" value="F:metal ion binding"/>
    <property type="evidence" value="ECO:0007669"/>
    <property type="project" value="UniProtKB-KW"/>
</dbReference>
<name>E9HF63_DAPPU</name>
<evidence type="ECO:0000256" key="6">
    <source>
        <dbReference type="SAM" id="Coils"/>
    </source>
</evidence>
<dbReference type="InParanoid" id="E9HF63"/>
<evidence type="ECO:0000313" key="8">
    <source>
        <dbReference type="Proteomes" id="UP000000305"/>
    </source>
</evidence>
<keyword evidence="1 3" id="KW-0547">Nucleotide-binding</keyword>
<feature type="binding site" evidence="3">
    <location>
        <begin position="116"/>
        <end position="119"/>
    </location>
    <ligand>
        <name>GTP</name>
        <dbReference type="ChEBI" id="CHEBI:37565"/>
    </ligand>
</feature>
<dbReference type="InterPro" id="IPR006689">
    <property type="entry name" value="Small_GTPase_ARF/SAR"/>
</dbReference>
<dbReference type="EMBL" id="GL732633">
    <property type="protein sequence ID" value="EFX69643.1"/>
    <property type="molecule type" value="Genomic_DNA"/>
</dbReference>
<dbReference type="PANTHER" id="PTHR46090">
    <property type="entry name" value="ADP-RIBOSYLATION FACTOR-LIKE PROTEIN 13B"/>
    <property type="match status" value="1"/>
</dbReference>
<dbReference type="GO" id="GO:0097500">
    <property type="term" value="P:receptor localization to non-motile cilium"/>
    <property type="evidence" value="ECO:0000318"/>
    <property type="project" value="GO_Central"/>
</dbReference>
<dbReference type="OrthoDB" id="14717at2759"/>
<evidence type="ECO:0000256" key="2">
    <source>
        <dbReference type="ARBA" id="ARBA00023134"/>
    </source>
</evidence>
<dbReference type="PANTHER" id="PTHR46090:SF2">
    <property type="entry name" value="ADP-RIBOSYLATION FACTOR-LIKE PROTEIN 13B"/>
    <property type="match status" value="1"/>
</dbReference>
<dbReference type="InterPro" id="IPR027417">
    <property type="entry name" value="P-loop_NTPase"/>
</dbReference>
<dbReference type="KEGG" id="dpx:DAPPUDRAFT_62089"/>
<dbReference type="eggNOG" id="KOG0070">
    <property type="taxonomic scope" value="Eukaryota"/>
</dbReference>
<dbReference type="PRINTS" id="PR00328">
    <property type="entry name" value="SAR1GTPBP"/>
</dbReference>
<keyword evidence="6" id="KW-0175">Coiled coil</keyword>
<dbReference type="InterPro" id="IPR051995">
    <property type="entry name" value="Ciliary_GTPase"/>
</dbReference>
<dbReference type="Proteomes" id="UP000000305">
    <property type="component" value="Unassembled WGS sequence"/>
</dbReference>
<dbReference type="SMART" id="SM00178">
    <property type="entry name" value="SAR"/>
    <property type="match status" value="1"/>
</dbReference>
<keyword evidence="4" id="KW-0479">Metal-binding</keyword>
<evidence type="ECO:0000313" key="7">
    <source>
        <dbReference type="EMBL" id="EFX69643.1"/>
    </source>
</evidence>
<feature type="coiled-coil region" evidence="6">
    <location>
        <begin position="195"/>
        <end position="225"/>
    </location>
</feature>
<gene>
    <name evidence="7" type="ORF">DAPPUDRAFT_62089</name>
</gene>
<dbReference type="PhylomeDB" id="E9HF63"/>
<dbReference type="SUPFAM" id="SSF52540">
    <property type="entry name" value="P-loop containing nucleoside triphosphate hydrolases"/>
    <property type="match status" value="1"/>
</dbReference>
<evidence type="ECO:0000256" key="4">
    <source>
        <dbReference type="PIRSR" id="PIRSR606689-2"/>
    </source>
</evidence>
<reference evidence="7 8" key="1">
    <citation type="journal article" date="2011" name="Science">
        <title>The ecoresponsive genome of Daphnia pulex.</title>
        <authorList>
            <person name="Colbourne J.K."/>
            <person name="Pfrender M.E."/>
            <person name="Gilbert D."/>
            <person name="Thomas W.K."/>
            <person name="Tucker A."/>
            <person name="Oakley T.H."/>
            <person name="Tokishita S."/>
            <person name="Aerts A."/>
            <person name="Arnold G.J."/>
            <person name="Basu M.K."/>
            <person name="Bauer D.J."/>
            <person name="Caceres C.E."/>
            <person name="Carmel L."/>
            <person name="Casola C."/>
            <person name="Choi J.H."/>
            <person name="Detter J.C."/>
            <person name="Dong Q."/>
            <person name="Dusheyko S."/>
            <person name="Eads B.D."/>
            <person name="Frohlich T."/>
            <person name="Geiler-Samerotte K.A."/>
            <person name="Gerlach D."/>
            <person name="Hatcher P."/>
            <person name="Jogdeo S."/>
            <person name="Krijgsveld J."/>
            <person name="Kriventseva E.V."/>
            <person name="Kultz D."/>
            <person name="Laforsch C."/>
            <person name="Lindquist E."/>
            <person name="Lopez J."/>
            <person name="Manak J.R."/>
            <person name="Muller J."/>
            <person name="Pangilinan J."/>
            <person name="Patwardhan R.P."/>
            <person name="Pitluck S."/>
            <person name="Pritham E.J."/>
            <person name="Rechtsteiner A."/>
            <person name="Rho M."/>
            <person name="Rogozin I.B."/>
            <person name="Sakarya O."/>
            <person name="Salamov A."/>
            <person name="Schaack S."/>
            <person name="Shapiro H."/>
            <person name="Shiga Y."/>
            <person name="Skalitzky C."/>
            <person name="Smith Z."/>
            <person name="Souvorov A."/>
            <person name="Sung W."/>
            <person name="Tang Z."/>
            <person name="Tsuchiya D."/>
            <person name="Tu H."/>
            <person name="Vos H."/>
            <person name="Wang M."/>
            <person name="Wolf Y.I."/>
            <person name="Yamagata H."/>
            <person name="Yamada T."/>
            <person name="Ye Y."/>
            <person name="Shaw J.R."/>
            <person name="Andrews J."/>
            <person name="Crease T.J."/>
            <person name="Tang H."/>
            <person name="Lucas S.M."/>
            <person name="Robertson H.M."/>
            <person name="Bork P."/>
            <person name="Koonin E.V."/>
            <person name="Zdobnov E.M."/>
            <person name="Grigoriev I.V."/>
            <person name="Lynch M."/>
            <person name="Boore J.L."/>
        </authorList>
    </citation>
    <scope>NUCLEOTIDE SEQUENCE [LARGE SCALE GENOMIC DNA]</scope>
</reference>
<evidence type="ECO:0008006" key="9">
    <source>
        <dbReference type="Google" id="ProtNLM"/>
    </source>
</evidence>
<dbReference type="InterPro" id="IPR005225">
    <property type="entry name" value="Small_GTP-bd"/>
</dbReference>
<sequence length="259" mass="29397">MFLCNRQLTIIVVGLDNSGKTSMSRALVGETFTDTVPTIGFSKFVTKQKGITINIYDLGGSSRIRDIWHNYFAECYGVVYVVDASDLQRLAEAQQNLSSLMKHSILKGKPLLLLANKQDHFDALDEVDVADKLQLEILANACQTPTRIEICCATQGTGKNIDPIIRIGFHWLIETILRNFEKIDRRVTDDIAAQKAKEEREKEARKERIQKLKALQNEVEETVAQICVESLNGRNQFQPLEEITVHICAYLMREIKLLM</sequence>
<evidence type="ECO:0000256" key="3">
    <source>
        <dbReference type="PIRSR" id="PIRSR606689-1"/>
    </source>
</evidence>
<dbReference type="GO" id="GO:1905515">
    <property type="term" value="P:non-motile cilium assembly"/>
    <property type="evidence" value="ECO:0000318"/>
    <property type="project" value="GO_Central"/>
</dbReference>
<keyword evidence="2 3" id="KW-0342">GTP-binding</keyword>
<feature type="binding site" evidence="3">
    <location>
        <position position="60"/>
    </location>
    <ligand>
        <name>GTP</name>
        <dbReference type="ChEBI" id="CHEBI:37565"/>
    </ligand>
</feature>
<dbReference type="GO" id="GO:0005525">
    <property type="term" value="F:GTP binding"/>
    <property type="evidence" value="ECO:0007669"/>
    <property type="project" value="UniProtKB-KW"/>
</dbReference>
<comment type="similarity">
    <text evidence="5">Belongs to the small GTPase superfamily. Arf family.</text>
</comment>
<dbReference type="GO" id="GO:0016192">
    <property type="term" value="P:vesicle-mediated transport"/>
    <property type="evidence" value="ECO:0007669"/>
    <property type="project" value="UniProtKB-ARBA"/>
</dbReference>
<dbReference type="NCBIfam" id="TIGR00231">
    <property type="entry name" value="small_GTP"/>
    <property type="match status" value="1"/>
</dbReference>
<dbReference type="Gene3D" id="3.40.50.300">
    <property type="entry name" value="P-loop containing nucleotide triphosphate hydrolases"/>
    <property type="match status" value="1"/>
</dbReference>
<dbReference type="GO" id="GO:0060170">
    <property type="term" value="C:ciliary membrane"/>
    <property type="evidence" value="ECO:0000318"/>
    <property type="project" value="GO_Central"/>
</dbReference>
<dbReference type="HOGENOM" id="CLU_040729_12_4_1"/>
<keyword evidence="8" id="KW-1185">Reference proteome</keyword>